<comment type="caution">
    <text evidence="1">The sequence shown here is derived from an EMBL/GenBank/DDBJ whole genome shotgun (WGS) entry which is preliminary data.</text>
</comment>
<dbReference type="AlphaFoldDB" id="A0A9X4M818"/>
<name>A0A9X4M818_9CYAN</name>
<evidence type="ECO:0000313" key="1">
    <source>
        <dbReference type="EMBL" id="MDG3494260.1"/>
    </source>
</evidence>
<dbReference type="SUPFAM" id="SSF143100">
    <property type="entry name" value="TTHA1013/TTHA0281-like"/>
    <property type="match status" value="1"/>
</dbReference>
<sequence>MKNHQSMRYTILIQWSDEDNCFVGFLPEFTNVMQPCTHGNTYLEAVQNAQEVIELLVETAIEKGEPLPKRQKFQAIPVLQAA</sequence>
<dbReference type="InterPro" id="IPR035069">
    <property type="entry name" value="TTHA1013/TTHA0281-like"/>
</dbReference>
<dbReference type="InterPro" id="IPR051404">
    <property type="entry name" value="TA_system_antitoxin"/>
</dbReference>
<gene>
    <name evidence="1" type="ORF">FEV09_06780</name>
</gene>
<dbReference type="Proteomes" id="UP001152872">
    <property type="component" value="Unassembled WGS sequence"/>
</dbReference>
<evidence type="ECO:0000313" key="2">
    <source>
        <dbReference type="Proteomes" id="UP001152872"/>
    </source>
</evidence>
<dbReference type="Gene3D" id="3.30.160.250">
    <property type="match status" value="1"/>
</dbReference>
<organism evidence="1 2">
    <name type="scientific">Pseudanabaena catenata USMAC16</name>
    <dbReference type="NCBI Taxonomy" id="1855837"/>
    <lineage>
        <taxon>Bacteria</taxon>
        <taxon>Bacillati</taxon>
        <taxon>Cyanobacteriota</taxon>
        <taxon>Cyanophyceae</taxon>
        <taxon>Pseudanabaenales</taxon>
        <taxon>Pseudanabaenaceae</taxon>
        <taxon>Pseudanabaena</taxon>
    </lineage>
</organism>
<dbReference type="EMBL" id="VBTY01000039">
    <property type="protein sequence ID" value="MDG3494260.1"/>
    <property type="molecule type" value="Genomic_DNA"/>
</dbReference>
<accession>A0A9X4M818</accession>
<proteinExistence type="predicted"/>
<dbReference type="PANTHER" id="PTHR34504:SF2">
    <property type="entry name" value="UPF0150 PROTEIN SSL0259"/>
    <property type="match status" value="1"/>
</dbReference>
<dbReference type="PANTHER" id="PTHR34504">
    <property type="entry name" value="ANTITOXIN HICB"/>
    <property type="match status" value="1"/>
</dbReference>
<keyword evidence="2" id="KW-1185">Reference proteome</keyword>
<reference evidence="1" key="1">
    <citation type="submission" date="2019-05" db="EMBL/GenBank/DDBJ databases">
        <title>Whole genome sequencing of Pseudanabaena catenata USMAC16.</title>
        <authorList>
            <person name="Khan Z."/>
            <person name="Omar W.M."/>
            <person name="Convey P."/>
            <person name="Merican F."/>
            <person name="Najimudin N."/>
        </authorList>
    </citation>
    <scope>NUCLEOTIDE SEQUENCE</scope>
    <source>
        <strain evidence="1">USMAC16</strain>
    </source>
</reference>
<protein>
    <submittedName>
        <fullName evidence="1">Type II toxin-antitoxin system HicB family antitoxin</fullName>
    </submittedName>
</protein>